<dbReference type="AlphaFoldDB" id="A0A426Y4T4"/>
<dbReference type="EMBL" id="AMZH03015133">
    <property type="protein sequence ID" value="RRT46531.1"/>
    <property type="molecule type" value="Genomic_DNA"/>
</dbReference>
<comment type="caution">
    <text evidence="1">The sequence shown here is derived from an EMBL/GenBank/DDBJ whole genome shotgun (WGS) entry which is preliminary data.</text>
</comment>
<reference evidence="1 2" key="1">
    <citation type="journal article" date="2014" name="Agronomy (Basel)">
        <title>A Draft Genome Sequence for Ensete ventricosum, the Drought-Tolerant Tree Against Hunger.</title>
        <authorList>
            <person name="Harrison J."/>
            <person name="Moore K.A."/>
            <person name="Paszkiewicz K."/>
            <person name="Jones T."/>
            <person name="Grant M."/>
            <person name="Ambacheew D."/>
            <person name="Muzemil S."/>
            <person name="Studholme D.J."/>
        </authorList>
    </citation>
    <scope>NUCLEOTIDE SEQUENCE [LARGE SCALE GENOMIC DNA]</scope>
</reference>
<accession>A0A426Y4T4</accession>
<evidence type="ECO:0000313" key="2">
    <source>
        <dbReference type="Proteomes" id="UP000287651"/>
    </source>
</evidence>
<evidence type="ECO:0000313" key="1">
    <source>
        <dbReference type="EMBL" id="RRT46531.1"/>
    </source>
</evidence>
<gene>
    <name evidence="1" type="ORF">B296_00052443</name>
</gene>
<sequence>MVQTSQLQWKRKTANKTKFLFLLAWYKDLLRVCSNQQKALPFWLIEKLMPLALQRQKRTSGEIKKLVPNNGFREQREQGGIGQSIEKVEDKSIEGKENKMEVEAFGRNDPRRMSSENGRLVDSPHVSCSSMKPEAINNMKAGKLCVFQSISVKYTPCPKWMIDLPEYDDRESLYCSFQLQSKPKTELEADEMPHVWVEH</sequence>
<organism evidence="1 2">
    <name type="scientific">Ensete ventricosum</name>
    <name type="common">Abyssinian banana</name>
    <name type="synonym">Musa ensete</name>
    <dbReference type="NCBI Taxonomy" id="4639"/>
    <lineage>
        <taxon>Eukaryota</taxon>
        <taxon>Viridiplantae</taxon>
        <taxon>Streptophyta</taxon>
        <taxon>Embryophyta</taxon>
        <taxon>Tracheophyta</taxon>
        <taxon>Spermatophyta</taxon>
        <taxon>Magnoliopsida</taxon>
        <taxon>Liliopsida</taxon>
        <taxon>Zingiberales</taxon>
        <taxon>Musaceae</taxon>
        <taxon>Ensete</taxon>
    </lineage>
</organism>
<protein>
    <submittedName>
        <fullName evidence="1">Uncharacterized protein</fullName>
    </submittedName>
</protein>
<dbReference type="Proteomes" id="UP000287651">
    <property type="component" value="Unassembled WGS sequence"/>
</dbReference>
<proteinExistence type="predicted"/>
<name>A0A426Y4T4_ENSVE</name>